<dbReference type="InterPro" id="IPR000073">
    <property type="entry name" value="AB_hydrolase_1"/>
</dbReference>
<dbReference type="InterPro" id="IPR029058">
    <property type="entry name" value="AB_hydrolase_fold"/>
</dbReference>
<comment type="similarity">
    <text evidence="1">Belongs to the AB hydrolase superfamily.</text>
</comment>
<organism evidence="3 4">
    <name type="scientific">Neobacillus niacini</name>
    <dbReference type="NCBI Taxonomy" id="86668"/>
    <lineage>
        <taxon>Bacteria</taxon>
        <taxon>Bacillati</taxon>
        <taxon>Bacillota</taxon>
        <taxon>Bacilli</taxon>
        <taxon>Bacillales</taxon>
        <taxon>Bacillaceae</taxon>
        <taxon>Neobacillus</taxon>
    </lineage>
</organism>
<evidence type="ECO:0000256" key="1">
    <source>
        <dbReference type="ARBA" id="ARBA00008645"/>
    </source>
</evidence>
<protein>
    <submittedName>
        <fullName evidence="3">Sigma-B regulation protein RsbQ</fullName>
    </submittedName>
</protein>
<dbReference type="Gene3D" id="3.40.50.1820">
    <property type="entry name" value="alpha/beta hydrolase"/>
    <property type="match status" value="1"/>
</dbReference>
<dbReference type="EMBL" id="JACCBX010000005">
    <property type="protein sequence ID" value="NYE05781.1"/>
    <property type="molecule type" value="Genomic_DNA"/>
</dbReference>
<dbReference type="AlphaFoldDB" id="A0A852TC52"/>
<comment type="caution">
    <text evidence="3">The sequence shown here is derived from an EMBL/GenBank/DDBJ whole genome shotgun (WGS) entry which is preliminary data.</text>
</comment>
<reference evidence="4" key="1">
    <citation type="submission" date="2020-07" db="EMBL/GenBank/DDBJ databases">
        <authorList>
            <person name="Partida-Martinez L."/>
            <person name="Huntemann M."/>
            <person name="Clum A."/>
            <person name="Wang J."/>
            <person name="Palaniappan K."/>
            <person name="Ritter S."/>
            <person name="Chen I.-M."/>
            <person name="Stamatis D."/>
            <person name="Reddy T."/>
            <person name="O'Malley R."/>
            <person name="Daum C."/>
            <person name="Shapiro N."/>
            <person name="Ivanova N."/>
            <person name="Kyrpides N."/>
            <person name="Woyke T."/>
        </authorList>
    </citation>
    <scope>NUCLEOTIDE SEQUENCE [LARGE SCALE GENOMIC DNA]</scope>
    <source>
        <strain evidence="4">AT2.8</strain>
    </source>
</reference>
<dbReference type="Proteomes" id="UP000548423">
    <property type="component" value="Unassembled WGS sequence"/>
</dbReference>
<feature type="domain" description="AB hydrolase-1" evidence="2">
    <location>
        <begin position="21"/>
        <end position="254"/>
    </location>
</feature>
<dbReference type="SUPFAM" id="SSF53474">
    <property type="entry name" value="alpha/beta-Hydrolases"/>
    <property type="match status" value="1"/>
</dbReference>
<accession>A0A852TC52</accession>
<evidence type="ECO:0000313" key="3">
    <source>
        <dbReference type="EMBL" id="NYE05781.1"/>
    </source>
</evidence>
<dbReference type="PANTHER" id="PTHR43039">
    <property type="entry name" value="ESTERASE-RELATED"/>
    <property type="match status" value="1"/>
</dbReference>
<dbReference type="Pfam" id="PF00561">
    <property type="entry name" value="Abhydrolase_1"/>
    <property type="match status" value="1"/>
</dbReference>
<name>A0A852TC52_9BACI</name>
<sequence>MNQDILFRNNVKIKGKGKQSMIFAPGFGCDQTVWKSVAEAFEKDYQVILFDYVGLGHSDIHAYDSKRYSSLVGYAQDVLDICTALDLKDIVFVGHSVGSMIGLLASLRHPEYFSRLVMIGPSPCYLNDPPHYYGGFEKEELFGLIDMMEKNYIGWANVFAQTVTNNPELPEVKRQLEERFCSTDPIIAREFAEAAFFADNRSDLKKVTVPSLILQCSNDIIAPLAVGEYMHQHLPTSMLKIMAATGHCPHMSHPEETIRLITQYLNEASVSVVGSPAVRGVTL</sequence>
<gene>
    <name evidence="3" type="ORF">F4694_002556</name>
</gene>
<evidence type="ECO:0000259" key="2">
    <source>
        <dbReference type="Pfam" id="PF00561"/>
    </source>
</evidence>
<proteinExistence type="inferred from homology"/>
<evidence type="ECO:0000313" key="4">
    <source>
        <dbReference type="Proteomes" id="UP000548423"/>
    </source>
</evidence>
<dbReference type="PRINTS" id="PR00111">
    <property type="entry name" value="ABHYDROLASE"/>
</dbReference>
<reference evidence="4" key="2">
    <citation type="submission" date="2020-08" db="EMBL/GenBank/DDBJ databases">
        <title>The Agave Microbiome: Exploring the role of microbial communities in plant adaptations to desert environments.</title>
        <authorList>
            <person name="Partida-Martinez L.P."/>
        </authorList>
    </citation>
    <scope>NUCLEOTIDE SEQUENCE [LARGE SCALE GENOMIC DNA]</scope>
    <source>
        <strain evidence="4">AT2.8</strain>
    </source>
</reference>